<keyword evidence="1" id="KW-0732">Signal</keyword>
<dbReference type="Pfam" id="PF07944">
    <property type="entry name" value="Beta-AFase-like_GH127_cat"/>
    <property type="match status" value="1"/>
</dbReference>
<evidence type="ECO:0000259" key="2">
    <source>
        <dbReference type="Pfam" id="PF07944"/>
    </source>
</evidence>
<dbReference type="AlphaFoldDB" id="A0A7N0VF04"/>
<dbReference type="OMA" id="YHSNTHI"/>
<dbReference type="InterPro" id="IPR012878">
    <property type="entry name" value="Beta-AFase-like_GH127_cat"/>
</dbReference>
<feature type="signal peptide" evidence="1">
    <location>
        <begin position="1"/>
        <end position="26"/>
    </location>
</feature>
<feature type="chain" id="PRO_5029633599" description="Non-reducing end beta-L-arabinofuranosidase-like GH127 catalytic domain-containing protein" evidence="1">
    <location>
        <begin position="27"/>
        <end position="662"/>
    </location>
</feature>
<dbReference type="GO" id="GO:0046373">
    <property type="term" value="P:L-arabinose metabolic process"/>
    <property type="evidence" value="ECO:0007669"/>
    <property type="project" value="InterPro"/>
</dbReference>
<dbReference type="GO" id="GO:0046556">
    <property type="term" value="F:alpha-L-arabinofuranosidase activity"/>
    <property type="evidence" value="ECO:0007669"/>
    <property type="project" value="InterPro"/>
</dbReference>
<reference evidence="3" key="1">
    <citation type="submission" date="2021-01" db="UniProtKB">
        <authorList>
            <consortium name="EnsemblPlants"/>
        </authorList>
    </citation>
    <scope>IDENTIFICATION</scope>
</reference>
<dbReference type="SUPFAM" id="SSF110221">
    <property type="entry name" value="AbfB domain"/>
    <property type="match status" value="1"/>
</dbReference>
<keyword evidence="4" id="KW-1185">Reference proteome</keyword>
<dbReference type="InterPro" id="IPR008928">
    <property type="entry name" value="6-hairpin_glycosidase_sf"/>
</dbReference>
<dbReference type="Gramene" id="Kaladp0674s0111.1.v1.1">
    <property type="protein sequence ID" value="Kaladp0674s0111.1.v1.1"/>
    <property type="gene ID" value="Kaladp0674s0111.v1.1"/>
</dbReference>
<dbReference type="Proteomes" id="UP000594263">
    <property type="component" value="Unplaced"/>
</dbReference>
<evidence type="ECO:0000256" key="1">
    <source>
        <dbReference type="SAM" id="SignalP"/>
    </source>
</evidence>
<evidence type="ECO:0000313" key="3">
    <source>
        <dbReference type="EnsemblPlants" id="Kaladp0674s0111.1.v1.1"/>
    </source>
</evidence>
<dbReference type="PROSITE" id="PS51257">
    <property type="entry name" value="PROKAR_LIPOPROTEIN"/>
    <property type="match status" value="1"/>
</dbReference>
<dbReference type="PANTHER" id="PTHR31151:SF0">
    <property type="entry name" value="PROLINE-TRNA LIGASE (DUF1680)"/>
    <property type="match status" value="1"/>
</dbReference>
<dbReference type="Gene3D" id="2.80.10.50">
    <property type="match status" value="1"/>
</dbReference>
<proteinExistence type="predicted"/>
<dbReference type="SUPFAM" id="SSF48208">
    <property type="entry name" value="Six-hairpin glycosidases"/>
    <property type="match status" value="1"/>
</dbReference>
<accession>A0A7N0VF04</accession>
<organism evidence="3 4">
    <name type="scientific">Kalanchoe fedtschenkoi</name>
    <name type="common">Lavender scallops</name>
    <name type="synonym">South American air plant</name>
    <dbReference type="NCBI Taxonomy" id="63787"/>
    <lineage>
        <taxon>Eukaryota</taxon>
        <taxon>Viridiplantae</taxon>
        <taxon>Streptophyta</taxon>
        <taxon>Embryophyta</taxon>
        <taxon>Tracheophyta</taxon>
        <taxon>Spermatophyta</taxon>
        <taxon>Magnoliopsida</taxon>
        <taxon>eudicotyledons</taxon>
        <taxon>Gunneridae</taxon>
        <taxon>Pentapetalae</taxon>
        <taxon>Saxifragales</taxon>
        <taxon>Crassulaceae</taxon>
        <taxon>Kalanchoe</taxon>
    </lineage>
</organism>
<feature type="domain" description="Non-reducing end beta-L-arabinofuranosidase-like GH127 catalytic" evidence="2">
    <location>
        <begin position="127"/>
        <end position="391"/>
    </location>
</feature>
<dbReference type="PANTHER" id="PTHR31151">
    <property type="entry name" value="PROLINE-TRNA LIGASE (DUF1680)"/>
    <property type="match status" value="1"/>
</dbReference>
<name>A0A7N0VF04_KALFE</name>
<evidence type="ECO:0000313" key="4">
    <source>
        <dbReference type="Proteomes" id="UP000594263"/>
    </source>
</evidence>
<dbReference type="InterPro" id="IPR036195">
    <property type="entry name" value="AbfB_ABD_sf"/>
</dbReference>
<sequence length="662" mass="72622">MKGVHTVCYAAVVLAVAAACSSFTSADSCDNLAPPLASHFLRYQFETSTNETWRQEVLAQLQRRRHNGPHLTHTDEDTWAGLLPRKALRKPDDEYNWDMIYRMIKHSSKDSKPPVGVLKEVSLHDVALDPDSVHGRAQQTNLNYLLTLDVDRLVWSFRNNSGLPSPGTPYGGWEDPTIELRGHFVGHYLSATAHMWASTQNDTVKARMDAVVAALAECQEKMQSGYLAAFPESFFDRFEAAQKVWAPYYTVHKIMAGLLDQYMLADDARALKMVSAMADYFYNRVQSLIAKQGIERHWASLVDEVGGMNDVLYRLYAQTGDEKHLTLAGLFEKPCFLAPLAARTDKLAGYHANTHLAVVVGINTGYEVVGDPHFKVTHRIADFFWVKVGGSFLTVTEKWNSGDTLTLELPMAPRLEALQDDRPEFAITQAVLFGPYLLAGLTEDDWAIKTGSGSVSDWLKPIPPSYNSHLIALTQAPNATQLALARAGGSVIMSELPGPGTNGSVHATFRLIVQGQDPSQPLASPKQALGKQVTIEPFDLPGTLLVHQGKEMSLTIAGAAGAGNASVFRLVRGLDGATETVSLESDSLTGCYVYSGSVEGVKLSCLLGDDISKKAASFVMRSGVSQYHDISFAATGPKRNYVMQPLQSLVDEFYNVYFDIQP</sequence>
<dbReference type="EnsemblPlants" id="Kaladp0674s0111.1.v1.1">
    <property type="protein sequence ID" value="Kaladp0674s0111.1.v1.1"/>
    <property type="gene ID" value="Kaladp0674s0111.v1.1"/>
</dbReference>
<protein>
    <recommendedName>
        <fullName evidence="2">Non-reducing end beta-L-arabinofuranosidase-like GH127 catalytic domain-containing protein</fullName>
    </recommendedName>
</protein>